<dbReference type="KEGG" id="bsb:Bresu_0113"/>
<sequence>MSDAPRLWFQIRIGEGRFGPGKAELLAHIRDTGSISAAARAMSMSYRRAWTLLDAVNALTGVPVVETERGGASGGGAKLTPRGEALLAAYEQLRAALDVTAASTLRDLAAMDPAGE</sequence>
<dbReference type="InterPro" id="IPR051815">
    <property type="entry name" value="Molybdate_resp_trans_reg"/>
</dbReference>
<evidence type="ECO:0000259" key="1">
    <source>
        <dbReference type="Pfam" id="PF00126"/>
    </source>
</evidence>
<evidence type="ECO:0000313" key="3">
    <source>
        <dbReference type="Proteomes" id="UP000002696"/>
    </source>
</evidence>
<dbReference type="eggNOG" id="COG2005">
    <property type="taxonomic scope" value="Bacteria"/>
</dbReference>
<dbReference type="PANTHER" id="PTHR30432">
    <property type="entry name" value="TRANSCRIPTIONAL REGULATOR MODE"/>
    <property type="match status" value="1"/>
</dbReference>
<dbReference type="Pfam" id="PF00126">
    <property type="entry name" value="HTH_1"/>
    <property type="match status" value="1"/>
</dbReference>
<dbReference type="InterPro" id="IPR036388">
    <property type="entry name" value="WH-like_DNA-bd_sf"/>
</dbReference>
<dbReference type="InParanoid" id="D9QIC5"/>
<dbReference type="Gene3D" id="1.10.10.10">
    <property type="entry name" value="Winged helix-like DNA-binding domain superfamily/Winged helix DNA-binding domain"/>
    <property type="match status" value="1"/>
</dbReference>
<dbReference type="AlphaFoldDB" id="D9QIC5"/>
<accession>D9QIC5</accession>
<dbReference type="RefSeq" id="WP_013267532.1">
    <property type="nucleotide sequence ID" value="NC_014375.1"/>
</dbReference>
<keyword evidence="3" id="KW-1185">Reference proteome</keyword>
<dbReference type="GO" id="GO:0003700">
    <property type="term" value="F:DNA-binding transcription factor activity"/>
    <property type="evidence" value="ECO:0007669"/>
    <property type="project" value="InterPro"/>
</dbReference>
<dbReference type="SUPFAM" id="SSF46785">
    <property type="entry name" value="Winged helix' DNA-binding domain"/>
    <property type="match status" value="1"/>
</dbReference>
<protein>
    <submittedName>
        <fullName evidence="2">Putative transcriptional regulator, ModE family</fullName>
    </submittedName>
</protein>
<organism evidence="2 3">
    <name type="scientific">Brevundimonas subvibrioides (strain ATCC 15264 / DSM 4735 / LMG 14903 / NBRC 16000 / CB 81)</name>
    <name type="common">Caulobacter subvibrioides</name>
    <dbReference type="NCBI Taxonomy" id="633149"/>
    <lineage>
        <taxon>Bacteria</taxon>
        <taxon>Pseudomonadati</taxon>
        <taxon>Pseudomonadota</taxon>
        <taxon>Alphaproteobacteria</taxon>
        <taxon>Caulobacterales</taxon>
        <taxon>Caulobacteraceae</taxon>
        <taxon>Brevundimonas</taxon>
    </lineage>
</organism>
<dbReference type="OrthoDB" id="9800709at2"/>
<name>D9QIC5_BRESC</name>
<evidence type="ECO:0000313" key="2">
    <source>
        <dbReference type="EMBL" id="ADK99427.1"/>
    </source>
</evidence>
<dbReference type="InterPro" id="IPR000847">
    <property type="entry name" value="LysR_HTH_N"/>
</dbReference>
<dbReference type="EMBL" id="CP002102">
    <property type="protein sequence ID" value="ADK99427.1"/>
    <property type="molecule type" value="Genomic_DNA"/>
</dbReference>
<reference evidence="3" key="1">
    <citation type="journal article" date="2011" name="J. Bacteriol.">
        <title>Genome sequences of eight morphologically diverse alphaproteobacteria.</title>
        <authorList>
            <consortium name="US DOE Joint Genome Institute"/>
            <person name="Brown P.J."/>
            <person name="Kysela D.T."/>
            <person name="Buechlein A."/>
            <person name="Hemmerich C."/>
            <person name="Brun Y.V."/>
        </authorList>
    </citation>
    <scope>NUCLEOTIDE SEQUENCE [LARGE SCALE GENOMIC DNA]</scope>
    <source>
        <strain evidence="3">ATCC 15264 / DSM 4735 / LMG 14903 / NBRC 16000 / CB 81</strain>
    </source>
</reference>
<dbReference type="InterPro" id="IPR036390">
    <property type="entry name" value="WH_DNA-bd_sf"/>
</dbReference>
<feature type="domain" description="HTH lysR-type" evidence="1">
    <location>
        <begin position="24"/>
        <end position="84"/>
    </location>
</feature>
<proteinExistence type="predicted"/>
<dbReference type="PANTHER" id="PTHR30432:SF1">
    <property type="entry name" value="DNA-BINDING TRANSCRIPTIONAL DUAL REGULATOR MODE"/>
    <property type="match status" value="1"/>
</dbReference>
<dbReference type="Proteomes" id="UP000002696">
    <property type="component" value="Chromosome"/>
</dbReference>
<dbReference type="HOGENOM" id="CLU_125440_1_1_5"/>
<dbReference type="STRING" id="633149.Bresu_0113"/>
<gene>
    <name evidence="2" type="ordered locus">Bresu_0113</name>
</gene>
<dbReference type="BioCyc" id="BSUB633149:G1GM8-113-MONOMER"/>